<dbReference type="PROSITE" id="PS50304">
    <property type="entry name" value="TUDOR"/>
    <property type="match status" value="1"/>
</dbReference>
<dbReference type="InterPro" id="IPR002999">
    <property type="entry name" value="Tudor"/>
</dbReference>
<dbReference type="Gene3D" id="3.30.420.610">
    <property type="entry name" value="LOTUS domain-like"/>
    <property type="match status" value="2"/>
</dbReference>
<keyword evidence="4" id="KW-0221">Differentiation</keyword>
<comment type="subcellular location">
    <subcellularLocation>
        <location evidence="1">Cytoplasm</location>
    </subcellularLocation>
</comment>
<dbReference type="GO" id="GO:0007283">
    <property type="term" value="P:spermatogenesis"/>
    <property type="evidence" value="ECO:0007669"/>
    <property type="project" value="UniProtKB-KW"/>
</dbReference>
<evidence type="ECO:0000259" key="6">
    <source>
        <dbReference type="PROSITE" id="PS50304"/>
    </source>
</evidence>
<evidence type="ECO:0000256" key="2">
    <source>
        <dbReference type="ARBA" id="ARBA00022490"/>
    </source>
</evidence>
<evidence type="ECO:0000256" key="1">
    <source>
        <dbReference type="ARBA" id="ARBA00004496"/>
    </source>
</evidence>
<dbReference type="SUPFAM" id="SSF63748">
    <property type="entry name" value="Tudor/PWWP/MBT"/>
    <property type="match status" value="2"/>
</dbReference>
<evidence type="ECO:0000313" key="8">
    <source>
        <dbReference type="EMBL" id="PVD32526.1"/>
    </source>
</evidence>
<dbReference type="Pfam" id="PF00567">
    <property type="entry name" value="TUDOR"/>
    <property type="match status" value="2"/>
</dbReference>
<evidence type="ECO:0000256" key="3">
    <source>
        <dbReference type="ARBA" id="ARBA00022737"/>
    </source>
</evidence>
<dbReference type="AlphaFoldDB" id="A0A2T7PGG3"/>
<comment type="caution">
    <text evidence="8">The sequence shown here is derived from an EMBL/GenBank/DDBJ whole genome shotgun (WGS) entry which is preliminary data.</text>
</comment>
<accession>A0A2T7PGG3</accession>
<gene>
    <name evidence="8" type="ORF">C0Q70_07966</name>
</gene>
<dbReference type="GO" id="GO:0005737">
    <property type="term" value="C:cytoplasm"/>
    <property type="evidence" value="ECO:0007669"/>
    <property type="project" value="UniProtKB-SubCell"/>
</dbReference>
<sequence length="1055" mass="118083">MDEESDSKMKSTKAMIRSVLISEKNGVPASRFLEDYREITGEKIPFKLFGFSRVEDFIRSIPDVVRIGHGLGEPTYYAVANEATAHIQSLVAKQRSKKPKPLNRGHVRFPKTRTAYGHRPYNGLVRGWSYRSLSYPASGFYKPTFKVRIPLLPSPNVSEKYCPSPLLVTVRNKTDGSEETERLIKRKAAVGNTGKELISKALRTVIMSGDSPDKKINYMSRYEVPPRFQHHHSTSSEGNEKPIAADSSSRSYTKDTKSSCSIFPVVAPSLKAGPKVSQGDLPTSIKEWAVKVLKNYPNGLWFSRFEVLYLEEYGVAAPSNLLELLEKWPIITIEEMIGDRYLLHLARTKPQEFLPQEKPKPVWQDFFISDAKLLPLDMSCHVYVSFLRDPLDFYVQEENSCVDNIVAKLGEVCKEVVVFFVDYGNVEQVALSDIRLSDKRNCRNTCPGHKLSFQSSAAQDTGWSQQALAAFSDFVKDQQLEAYIHGYYDGQCDVEIFKEDTGDFSLNQYLLEAKLADTYLVPMRNAGVSEAEEEPAELELPAEDFVEVIVAYVDFNSCTVRLVGKKFSDRLEEFEDNLATLYKSAAKDPPLKAGSVCIASADLLYHRVKITELEGQKANCFFVDHGYTEWFYLDQLRLLDPKINKQVPYQAIPCILAGLENFMKLPTAMTELIERSRNKICAAEVISRDPLTLMLYDTYSSEDININQQIAEKLIQEGARVNMEIFDTSSQPAALESSHSCSPSPLKVALKAISGGAGDAGGKAELPVTKLLYTWGLPQVPEADPSKSDSSTSAVTQDSVINKTSSNSSVTTISVPTYSTTKSTLTTSKLNEEHQQLPMPGLMPLPDCEKFFCVYVHKIYDPYNFVVISHDVYPQLEEMMASMNMKATNMGDSGDASQQQKASVVKNPLIDNLYMARLGNVLYRAIFVDTIEGQYYLYFPDYCMYDVVSPDALFALPSLYWSLPFAACKARLHGVKPKKETWSEEALLRFTQLVEGHVLVALLKAVEPVMEADSSSVHKTRRRVVSISLVDTSDPDEDVVVSDQLISCELAVADS</sequence>
<protein>
    <recommendedName>
        <fullName evidence="10">HTH OST-type domain-containing protein</fullName>
    </recommendedName>
</protein>
<dbReference type="CDD" id="cd20379">
    <property type="entry name" value="Tudor_dTUD-like"/>
    <property type="match status" value="1"/>
</dbReference>
<dbReference type="SMART" id="SM00333">
    <property type="entry name" value="TUDOR"/>
    <property type="match status" value="3"/>
</dbReference>
<dbReference type="OrthoDB" id="6065551at2759"/>
<dbReference type="STRING" id="400727.A0A2T7PGG3"/>
<dbReference type="PANTHER" id="PTHR22948:SF29">
    <property type="entry name" value="FI02030P-RELATED"/>
    <property type="match status" value="1"/>
</dbReference>
<feature type="region of interest" description="Disordered" evidence="5">
    <location>
        <begin position="227"/>
        <end position="256"/>
    </location>
</feature>
<reference evidence="8 9" key="1">
    <citation type="submission" date="2018-04" db="EMBL/GenBank/DDBJ databases">
        <title>The genome of golden apple snail Pomacea canaliculata provides insight into stress tolerance and invasive adaptation.</title>
        <authorList>
            <person name="Liu C."/>
            <person name="Liu B."/>
            <person name="Ren Y."/>
            <person name="Zhang Y."/>
            <person name="Wang H."/>
            <person name="Li S."/>
            <person name="Jiang F."/>
            <person name="Yin L."/>
            <person name="Zhang G."/>
            <person name="Qian W."/>
            <person name="Fan W."/>
        </authorList>
    </citation>
    <scope>NUCLEOTIDE SEQUENCE [LARGE SCALE GENOMIC DNA]</scope>
    <source>
        <strain evidence="8">SZHN2017</strain>
        <tissue evidence="8">Muscle</tissue>
    </source>
</reference>
<feature type="domain" description="Tudor" evidence="6">
    <location>
        <begin position="590"/>
        <end position="646"/>
    </location>
</feature>
<dbReference type="CDD" id="cd09972">
    <property type="entry name" value="LOTUS_TDRD_OSKAR"/>
    <property type="match status" value="1"/>
</dbReference>
<dbReference type="InterPro" id="IPR050621">
    <property type="entry name" value="Tudor_domain_containing"/>
</dbReference>
<dbReference type="InterPro" id="IPR041966">
    <property type="entry name" value="LOTUS-like"/>
</dbReference>
<dbReference type="InterPro" id="IPR025605">
    <property type="entry name" value="OST-HTH/LOTUS_dom"/>
</dbReference>
<dbReference type="PANTHER" id="PTHR22948">
    <property type="entry name" value="TUDOR DOMAIN CONTAINING PROTEIN"/>
    <property type="match status" value="1"/>
</dbReference>
<keyword evidence="2" id="KW-0963">Cytoplasm</keyword>
<dbReference type="Gene3D" id="2.40.50.90">
    <property type="match status" value="3"/>
</dbReference>
<evidence type="ECO:0000313" key="9">
    <source>
        <dbReference type="Proteomes" id="UP000245119"/>
    </source>
</evidence>
<keyword evidence="9" id="KW-1185">Reference proteome</keyword>
<dbReference type="PROSITE" id="PS51644">
    <property type="entry name" value="HTH_OST"/>
    <property type="match status" value="2"/>
</dbReference>
<evidence type="ECO:0000256" key="4">
    <source>
        <dbReference type="ARBA" id="ARBA00022871"/>
    </source>
</evidence>
<name>A0A2T7PGG3_POMCA</name>
<keyword evidence="3" id="KW-0677">Repeat</keyword>
<dbReference type="Proteomes" id="UP000245119">
    <property type="component" value="Linkage Group LG4"/>
</dbReference>
<dbReference type="GO" id="GO:0030154">
    <property type="term" value="P:cell differentiation"/>
    <property type="evidence" value="ECO:0007669"/>
    <property type="project" value="UniProtKB-ARBA"/>
</dbReference>
<dbReference type="Pfam" id="PF12872">
    <property type="entry name" value="OST-HTH"/>
    <property type="match status" value="1"/>
</dbReference>
<feature type="domain" description="HTH OST-type" evidence="7">
    <location>
        <begin position="8"/>
        <end position="82"/>
    </location>
</feature>
<dbReference type="InterPro" id="IPR035437">
    <property type="entry name" value="SNase_OB-fold_sf"/>
</dbReference>
<dbReference type="Gene3D" id="2.30.30.140">
    <property type="match status" value="2"/>
</dbReference>
<evidence type="ECO:0008006" key="10">
    <source>
        <dbReference type="Google" id="ProtNLM"/>
    </source>
</evidence>
<evidence type="ECO:0000256" key="5">
    <source>
        <dbReference type="SAM" id="MobiDB-lite"/>
    </source>
</evidence>
<proteinExistence type="predicted"/>
<dbReference type="EMBL" id="PZQS01000004">
    <property type="protein sequence ID" value="PVD32526.1"/>
    <property type="molecule type" value="Genomic_DNA"/>
</dbReference>
<keyword evidence="4" id="KW-0744">Spermatogenesis</keyword>
<organism evidence="8 9">
    <name type="scientific">Pomacea canaliculata</name>
    <name type="common">Golden apple snail</name>
    <dbReference type="NCBI Taxonomy" id="400727"/>
    <lineage>
        <taxon>Eukaryota</taxon>
        <taxon>Metazoa</taxon>
        <taxon>Spiralia</taxon>
        <taxon>Lophotrochozoa</taxon>
        <taxon>Mollusca</taxon>
        <taxon>Gastropoda</taxon>
        <taxon>Caenogastropoda</taxon>
        <taxon>Architaenioglossa</taxon>
        <taxon>Ampullarioidea</taxon>
        <taxon>Ampullariidae</taxon>
        <taxon>Pomacea</taxon>
    </lineage>
</organism>
<evidence type="ECO:0000259" key="7">
    <source>
        <dbReference type="PROSITE" id="PS51644"/>
    </source>
</evidence>
<feature type="domain" description="HTH OST-type" evidence="7">
    <location>
        <begin position="281"/>
        <end position="347"/>
    </location>
</feature>